<sequence length="83" mass="8727">MSNRQNDKSDGQSASSADPDKLTDDATAPAPDTHPGGYVGESPEAEPATQAMSSDDAEADQGEAAEVRPEARKAKLNEVWIIE</sequence>
<dbReference type="EMBL" id="JASCIS010000020">
    <property type="protein sequence ID" value="MDI3420889.1"/>
    <property type="molecule type" value="Genomic_DNA"/>
</dbReference>
<accession>A0ABT6SZ58</accession>
<evidence type="ECO:0000313" key="3">
    <source>
        <dbReference type="Proteomes" id="UP001237105"/>
    </source>
</evidence>
<feature type="compositionally biased region" description="Basic and acidic residues" evidence="1">
    <location>
        <begin position="65"/>
        <end position="76"/>
    </location>
</feature>
<name>A0ABT6SZ58_9ACTN</name>
<feature type="compositionally biased region" description="Basic and acidic residues" evidence="1">
    <location>
        <begin position="1"/>
        <end position="10"/>
    </location>
</feature>
<protein>
    <submittedName>
        <fullName evidence="2">Uncharacterized protein</fullName>
    </submittedName>
</protein>
<evidence type="ECO:0000313" key="2">
    <source>
        <dbReference type="EMBL" id="MDI3420889.1"/>
    </source>
</evidence>
<gene>
    <name evidence="2" type="ORF">QIT00_20410</name>
</gene>
<comment type="caution">
    <text evidence="2">The sequence shown here is derived from an EMBL/GenBank/DDBJ whole genome shotgun (WGS) entry which is preliminary data.</text>
</comment>
<proteinExistence type="predicted"/>
<reference evidence="2 3" key="1">
    <citation type="submission" date="2023-05" db="EMBL/GenBank/DDBJ databases">
        <title>Draft genome sequence of Streptomyces sp. B-S-A12 isolated from a cave soil in Thailand.</title>
        <authorList>
            <person name="Chamroensaksri N."/>
            <person name="Muangham S."/>
        </authorList>
    </citation>
    <scope>NUCLEOTIDE SEQUENCE [LARGE SCALE GENOMIC DNA]</scope>
    <source>
        <strain evidence="2 3">B-S-A12</strain>
    </source>
</reference>
<dbReference type="Proteomes" id="UP001237105">
    <property type="component" value="Unassembled WGS sequence"/>
</dbReference>
<organism evidence="2 3">
    <name type="scientific">Streptomyces luteolus</name>
    <dbReference type="NCBI Taxonomy" id="3043615"/>
    <lineage>
        <taxon>Bacteria</taxon>
        <taxon>Bacillati</taxon>
        <taxon>Actinomycetota</taxon>
        <taxon>Actinomycetes</taxon>
        <taxon>Kitasatosporales</taxon>
        <taxon>Streptomycetaceae</taxon>
        <taxon>Streptomyces</taxon>
    </lineage>
</organism>
<evidence type="ECO:0000256" key="1">
    <source>
        <dbReference type="SAM" id="MobiDB-lite"/>
    </source>
</evidence>
<feature type="region of interest" description="Disordered" evidence="1">
    <location>
        <begin position="1"/>
        <end position="83"/>
    </location>
</feature>
<keyword evidence="3" id="KW-1185">Reference proteome</keyword>
<dbReference type="RefSeq" id="WP_282536759.1">
    <property type="nucleotide sequence ID" value="NZ_JASCIS010000020.1"/>
</dbReference>